<feature type="compositionally biased region" description="Low complexity" evidence="1">
    <location>
        <begin position="251"/>
        <end position="263"/>
    </location>
</feature>
<reference evidence="3" key="1">
    <citation type="journal article" date="2014" name="Proc. Natl. Acad. Sci. U.S.A.">
        <title>Extensive sampling of basidiomycete genomes demonstrates inadequacy of the white-rot/brown-rot paradigm for wood decay fungi.</title>
        <authorList>
            <person name="Riley R."/>
            <person name="Salamov A.A."/>
            <person name="Brown D.W."/>
            <person name="Nagy L.G."/>
            <person name="Floudas D."/>
            <person name="Held B.W."/>
            <person name="Levasseur A."/>
            <person name="Lombard V."/>
            <person name="Morin E."/>
            <person name="Otillar R."/>
            <person name="Lindquist E.A."/>
            <person name="Sun H."/>
            <person name="LaButti K.M."/>
            <person name="Schmutz J."/>
            <person name="Jabbour D."/>
            <person name="Luo H."/>
            <person name="Baker S.E."/>
            <person name="Pisabarro A.G."/>
            <person name="Walton J.D."/>
            <person name="Blanchette R.A."/>
            <person name="Henrissat B."/>
            <person name="Martin F."/>
            <person name="Cullen D."/>
            <person name="Hibbett D.S."/>
            <person name="Grigoriev I.V."/>
        </authorList>
    </citation>
    <scope>NUCLEOTIDE SEQUENCE [LARGE SCALE GENOMIC DNA]</scope>
    <source>
        <strain evidence="3">MUCL 33604</strain>
    </source>
</reference>
<name>A0A067PH60_9AGAM</name>
<organism evidence="2 3">
    <name type="scientific">Jaapia argillacea MUCL 33604</name>
    <dbReference type="NCBI Taxonomy" id="933084"/>
    <lineage>
        <taxon>Eukaryota</taxon>
        <taxon>Fungi</taxon>
        <taxon>Dikarya</taxon>
        <taxon>Basidiomycota</taxon>
        <taxon>Agaricomycotina</taxon>
        <taxon>Agaricomycetes</taxon>
        <taxon>Agaricomycetidae</taxon>
        <taxon>Jaapiales</taxon>
        <taxon>Jaapiaceae</taxon>
        <taxon>Jaapia</taxon>
    </lineage>
</organism>
<feature type="region of interest" description="Disordered" evidence="1">
    <location>
        <begin position="202"/>
        <end position="270"/>
    </location>
</feature>
<feature type="compositionally biased region" description="Basic and acidic residues" evidence="1">
    <location>
        <begin position="64"/>
        <end position="84"/>
    </location>
</feature>
<protein>
    <submittedName>
        <fullName evidence="2">Uncharacterized protein</fullName>
    </submittedName>
</protein>
<dbReference type="AlphaFoldDB" id="A0A067PH60"/>
<feature type="compositionally biased region" description="Basic residues" evidence="1">
    <location>
        <begin position="148"/>
        <end position="157"/>
    </location>
</feature>
<feature type="compositionally biased region" description="Basic and acidic residues" evidence="1">
    <location>
        <begin position="236"/>
        <end position="250"/>
    </location>
</feature>
<feature type="region of interest" description="Disordered" evidence="1">
    <location>
        <begin position="1"/>
        <end position="166"/>
    </location>
</feature>
<dbReference type="InParanoid" id="A0A067PH60"/>
<sequence length="291" mass="32568">MADISAEAERKRQEKDKLAERRKLEIEERRKEVEAKMRALAELENDYARDCDDIEPNPKARKTKKDEREESRLAMDALRKEVTKQKAVPAESEKPAKKGKTVPPSLPTTWKQNVCPLLAKSAAGSRSATPSSRSATPATSNPTVVQRRLPKPNHRRTNSHETIGGFNHNDLALDRKAAIMLPHKHRNMVEILSDTEDADLDSLSPAETEVPEKKHRTKTSVPEEDSKSVETLPSWVKDDVGNPIRLRTESRYSTSSTVSPSGRADNIPSLQIELNSPVSYDFGPNIPFPHS</sequence>
<evidence type="ECO:0000256" key="1">
    <source>
        <dbReference type="SAM" id="MobiDB-lite"/>
    </source>
</evidence>
<evidence type="ECO:0000313" key="3">
    <source>
        <dbReference type="Proteomes" id="UP000027265"/>
    </source>
</evidence>
<feature type="compositionally biased region" description="Low complexity" evidence="1">
    <location>
        <begin position="121"/>
        <end position="140"/>
    </location>
</feature>
<dbReference type="HOGENOM" id="CLU_956652_0_0_1"/>
<dbReference type="EMBL" id="KL197761">
    <property type="protein sequence ID" value="KDQ50342.1"/>
    <property type="molecule type" value="Genomic_DNA"/>
</dbReference>
<proteinExistence type="predicted"/>
<dbReference type="Proteomes" id="UP000027265">
    <property type="component" value="Unassembled WGS sequence"/>
</dbReference>
<feature type="compositionally biased region" description="Basic and acidic residues" evidence="1">
    <location>
        <begin position="7"/>
        <end position="51"/>
    </location>
</feature>
<keyword evidence="3" id="KW-1185">Reference proteome</keyword>
<evidence type="ECO:0000313" key="2">
    <source>
        <dbReference type="EMBL" id="KDQ50342.1"/>
    </source>
</evidence>
<gene>
    <name evidence="2" type="ORF">JAAARDRAFT_200025</name>
</gene>
<accession>A0A067PH60</accession>